<dbReference type="InterPro" id="IPR039218">
    <property type="entry name" value="REM_fam"/>
</dbReference>
<feature type="compositionally biased region" description="Polar residues" evidence="7">
    <location>
        <begin position="399"/>
        <end position="418"/>
    </location>
</feature>
<evidence type="ECO:0000256" key="4">
    <source>
        <dbReference type="ARBA" id="ARBA00023125"/>
    </source>
</evidence>
<evidence type="ECO:0000256" key="3">
    <source>
        <dbReference type="ARBA" id="ARBA00023015"/>
    </source>
</evidence>
<dbReference type="PROSITE" id="PS50863">
    <property type="entry name" value="B3"/>
    <property type="match status" value="3"/>
</dbReference>
<dbReference type="Gene3D" id="2.40.330.10">
    <property type="entry name" value="DNA-binding pseudobarrel domain"/>
    <property type="match status" value="3"/>
</dbReference>
<keyword evidence="5" id="KW-0804">Transcription</keyword>
<feature type="domain" description="TF-B3" evidence="8">
    <location>
        <begin position="148"/>
        <end position="243"/>
    </location>
</feature>
<dbReference type="CDD" id="cd10017">
    <property type="entry name" value="B3_DNA"/>
    <property type="match status" value="3"/>
</dbReference>
<keyword evidence="4" id="KW-0238">DNA-binding</keyword>
<feature type="domain" description="TF-B3" evidence="8">
    <location>
        <begin position="11"/>
        <end position="103"/>
    </location>
</feature>
<evidence type="ECO:0000313" key="9">
    <source>
        <dbReference type="EMBL" id="OAO97669.1"/>
    </source>
</evidence>
<evidence type="ECO:0000256" key="6">
    <source>
        <dbReference type="ARBA" id="ARBA00023242"/>
    </source>
</evidence>
<dbReference type="GO" id="GO:0005634">
    <property type="term" value="C:nucleus"/>
    <property type="evidence" value="ECO:0007669"/>
    <property type="project" value="UniProtKB-SubCell"/>
</dbReference>
<sequence length="462" mass="52039">MANASLLSPTNKHFFKPLLPGFQRNLNIPVKFFSEHIEGKHEGKTVKLRTDASKRTWEVKMDGNRLTEGWKEFVEAHDLRIRDFVVFRHEGDMVFHVTALGPSCCEIQYPQSISHEEGEESGEIEISEREVEENLQKEYDQSSADLNCFSQSVTHSNISNDLVTLPRDFAKRNGLDKGMHEIVLMNEEGKSWESEVRSRMSGQVFIVGGWKSLCSENKLKGGDSCTFKLLQNAKTPVFQLCSRIGESRFVKLTPTLNSLEIGKQHLPVSFTKGNGLIHPGEIILVDKDRVEWSMKLQVDNRGGMHIFGGNDWKSFCAANEVGGGESLTLELIRGGLSPLFKFFSKIEQPSFEAEDRRHKRARVHNGSQETDKGEPSRATKMGPELEKREKTAEKGEPSRASNKSSGKQGNLQKTQACSVTDHVAKVKESVVDTLTSIRRFQAELETMEQKLEDSLQEINKLS</sequence>
<dbReference type="AlphaFoldDB" id="A0A178UUS9"/>
<dbReference type="EMBL" id="LUHQ01000004">
    <property type="protein sequence ID" value="OAO97669.1"/>
    <property type="molecule type" value="Genomic_DNA"/>
</dbReference>
<keyword evidence="3" id="KW-0805">Transcription regulation</keyword>
<feature type="compositionally biased region" description="Basic and acidic residues" evidence="7">
    <location>
        <begin position="369"/>
        <end position="397"/>
    </location>
</feature>
<feature type="domain" description="TF-B3" evidence="8">
    <location>
        <begin position="249"/>
        <end position="346"/>
    </location>
</feature>
<dbReference type="FunFam" id="2.40.330.10:FF:000009">
    <property type="entry name" value="Transcriptional factor B3 family protein"/>
    <property type="match status" value="1"/>
</dbReference>
<dbReference type="GO" id="GO:0003677">
    <property type="term" value="F:DNA binding"/>
    <property type="evidence" value="ECO:0007669"/>
    <property type="project" value="UniProtKB-KW"/>
</dbReference>
<comment type="subcellular location">
    <subcellularLocation>
        <location evidence="1">Nucleus</location>
    </subcellularLocation>
</comment>
<dbReference type="InterPro" id="IPR003340">
    <property type="entry name" value="B3_DNA-bd"/>
</dbReference>
<dbReference type="PANTHER" id="PTHR31674">
    <property type="entry name" value="B3 DOMAIN-CONTAINING PROTEIN REM-LIKE 3-RELATED"/>
    <property type="match status" value="1"/>
</dbReference>
<name>A0A178UUS9_ARATH</name>
<evidence type="ECO:0000256" key="1">
    <source>
        <dbReference type="ARBA" id="ARBA00004123"/>
    </source>
</evidence>
<dbReference type="InterPro" id="IPR015300">
    <property type="entry name" value="DNA-bd_pseudobarrel_sf"/>
</dbReference>
<organism evidence="9 10">
    <name type="scientific">Arabidopsis thaliana</name>
    <name type="common">Mouse-ear cress</name>
    <dbReference type="NCBI Taxonomy" id="3702"/>
    <lineage>
        <taxon>Eukaryota</taxon>
        <taxon>Viridiplantae</taxon>
        <taxon>Streptophyta</taxon>
        <taxon>Embryophyta</taxon>
        <taxon>Tracheophyta</taxon>
        <taxon>Spermatophyta</taxon>
        <taxon>Magnoliopsida</taxon>
        <taxon>eudicotyledons</taxon>
        <taxon>Gunneridae</taxon>
        <taxon>Pentapetalae</taxon>
        <taxon>rosids</taxon>
        <taxon>malvids</taxon>
        <taxon>Brassicales</taxon>
        <taxon>Brassicaceae</taxon>
        <taxon>Camelineae</taxon>
        <taxon>Arabidopsis</taxon>
    </lineage>
</organism>
<dbReference type="Pfam" id="PF02362">
    <property type="entry name" value="B3"/>
    <property type="match status" value="3"/>
</dbReference>
<evidence type="ECO:0000313" key="10">
    <source>
        <dbReference type="Proteomes" id="UP000078284"/>
    </source>
</evidence>
<reference evidence="10" key="1">
    <citation type="journal article" date="2016" name="Proc. Natl. Acad. Sci. U.S.A.">
        <title>Chromosome-level assembly of Arabidopsis thaliana Ler reveals the extent of translocation and inversion polymorphisms.</title>
        <authorList>
            <person name="Zapata L."/>
            <person name="Ding J."/>
            <person name="Willing E.M."/>
            <person name="Hartwig B."/>
            <person name="Bezdan D."/>
            <person name="Jiao W.B."/>
            <person name="Patel V."/>
            <person name="Velikkakam James G."/>
            <person name="Koornneef M."/>
            <person name="Ossowski S."/>
            <person name="Schneeberger K."/>
        </authorList>
    </citation>
    <scope>NUCLEOTIDE SEQUENCE [LARGE SCALE GENOMIC DNA]</scope>
    <source>
        <strain evidence="10">cv. Landsberg erecta</strain>
    </source>
</reference>
<accession>A0A178UUS9</accession>
<dbReference type="SUPFAM" id="SSF101936">
    <property type="entry name" value="DNA-binding pseudobarrel domain"/>
    <property type="match status" value="3"/>
</dbReference>
<evidence type="ECO:0000256" key="7">
    <source>
        <dbReference type="SAM" id="MobiDB-lite"/>
    </source>
</evidence>
<keyword evidence="2" id="KW-0677">Repeat</keyword>
<protein>
    <recommendedName>
        <fullName evidence="8">TF-B3 domain-containing protein</fullName>
    </recommendedName>
</protein>
<dbReference type="ExpressionAtlas" id="A0A178UUS9">
    <property type="expression patterns" value="baseline and differential"/>
</dbReference>
<proteinExistence type="predicted"/>
<keyword evidence="6" id="KW-0539">Nucleus</keyword>
<evidence type="ECO:0000256" key="2">
    <source>
        <dbReference type="ARBA" id="ARBA00022737"/>
    </source>
</evidence>
<dbReference type="PANTHER" id="PTHR31674:SF62">
    <property type="entry name" value="B3 DOMAIN-CONTAINING PROTEIN REM14-RELATED"/>
    <property type="match status" value="1"/>
</dbReference>
<evidence type="ECO:0000256" key="5">
    <source>
        <dbReference type="ARBA" id="ARBA00023163"/>
    </source>
</evidence>
<gene>
    <name evidence="9" type="ordered locus">AXX17_At4g36280</name>
</gene>
<feature type="region of interest" description="Disordered" evidence="7">
    <location>
        <begin position="351"/>
        <end position="419"/>
    </location>
</feature>
<dbReference type="SMART" id="SM01019">
    <property type="entry name" value="B3"/>
    <property type="match status" value="3"/>
</dbReference>
<comment type="caution">
    <text evidence="9">The sequence shown here is derived from an EMBL/GenBank/DDBJ whole genome shotgun (WGS) entry which is preliminary data.</text>
</comment>
<dbReference type="Proteomes" id="UP000078284">
    <property type="component" value="Chromosome 4"/>
</dbReference>
<evidence type="ECO:0000259" key="8">
    <source>
        <dbReference type="PROSITE" id="PS50863"/>
    </source>
</evidence>